<dbReference type="FunFam" id="2.70.150.10:FF:000002">
    <property type="entry name" value="Copper-transporting ATPase 1, putative"/>
    <property type="match status" value="1"/>
</dbReference>
<dbReference type="InterPro" id="IPR006121">
    <property type="entry name" value="HMA_dom"/>
</dbReference>
<evidence type="ECO:0000256" key="14">
    <source>
        <dbReference type="ARBA" id="ARBA00023065"/>
    </source>
</evidence>
<keyword evidence="3" id="KW-0813">Transport</keyword>
<dbReference type="SFLD" id="SFLDS00003">
    <property type="entry name" value="Haloacid_Dehalogenase"/>
    <property type="match status" value="1"/>
</dbReference>
<dbReference type="GO" id="GO:0043682">
    <property type="term" value="F:P-type divalent copper transporter activity"/>
    <property type="evidence" value="ECO:0007669"/>
    <property type="project" value="UniProtKB-EC"/>
</dbReference>
<dbReference type="InterPro" id="IPR027256">
    <property type="entry name" value="P-typ_ATPase_IB"/>
</dbReference>
<dbReference type="FunFam" id="3.30.70.100:FF:000005">
    <property type="entry name" value="Copper-exporting P-type ATPase A"/>
    <property type="match status" value="1"/>
</dbReference>
<evidence type="ECO:0000256" key="15">
    <source>
        <dbReference type="ARBA" id="ARBA00023136"/>
    </source>
</evidence>
<dbReference type="EC" id="7.2.2.9" evidence="16"/>
<dbReference type="SUPFAM" id="SSF81665">
    <property type="entry name" value="Calcium ATPase, transmembrane domain M"/>
    <property type="match status" value="1"/>
</dbReference>
<dbReference type="KEGG" id="ntt:TAO_0089"/>
<dbReference type="Gene3D" id="3.40.50.1000">
    <property type="entry name" value="HAD superfamily/HAD-like"/>
    <property type="match status" value="1"/>
</dbReference>
<dbReference type="RefSeq" id="WP_096526122.1">
    <property type="nucleotide sequence ID" value="NZ_AP014836.1"/>
</dbReference>
<evidence type="ECO:0000256" key="18">
    <source>
        <dbReference type="RuleBase" id="RU362081"/>
    </source>
</evidence>
<dbReference type="NCBIfam" id="TIGR00003">
    <property type="entry name" value="copper ion binding protein"/>
    <property type="match status" value="1"/>
</dbReference>
<feature type="transmembrane region" description="Helical" evidence="18">
    <location>
        <begin position="216"/>
        <end position="237"/>
    </location>
</feature>
<dbReference type="GO" id="GO:0005507">
    <property type="term" value="F:copper ion binding"/>
    <property type="evidence" value="ECO:0007669"/>
    <property type="project" value="InterPro"/>
</dbReference>
<dbReference type="InterPro" id="IPR006122">
    <property type="entry name" value="HMA_Cu_ion-bd"/>
</dbReference>
<proteinExistence type="inferred from homology"/>
<dbReference type="InterPro" id="IPR023298">
    <property type="entry name" value="ATPase_P-typ_TM_dom_sf"/>
</dbReference>
<evidence type="ECO:0000256" key="13">
    <source>
        <dbReference type="ARBA" id="ARBA00023008"/>
    </source>
</evidence>
<dbReference type="InterPro" id="IPR036163">
    <property type="entry name" value="HMA_dom_sf"/>
</dbReference>
<dbReference type="PANTHER" id="PTHR43520">
    <property type="entry name" value="ATP7, ISOFORM B"/>
    <property type="match status" value="1"/>
</dbReference>
<dbReference type="PROSITE" id="PS01229">
    <property type="entry name" value="COF_2"/>
    <property type="match status" value="1"/>
</dbReference>
<evidence type="ECO:0000256" key="11">
    <source>
        <dbReference type="ARBA" id="ARBA00022967"/>
    </source>
</evidence>
<dbReference type="NCBIfam" id="TIGR01511">
    <property type="entry name" value="ATPase-IB1_Cu"/>
    <property type="match status" value="1"/>
</dbReference>
<keyword evidence="10" id="KW-0460">Magnesium</keyword>
<keyword evidence="15 18" id="KW-0472">Membrane</keyword>
<dbReference type="InterPro" id="IPR017969">
    <property type="entry name" value="Heavy-metal-associated_CS"/>
</dbReference>
<evidence type="ECO:0000313" key="20">
    <source>
        <dbReference type="EMBL" id="BAW79459.1"/>
    </source>
</evidence>
<dbReference type="GO" id="GO:0005524">
    <property type="term" value="F:ATP binding"/>
    <property type="evidence" value="ECO:0007669"/>
    <property type="project" value="UniProtKB-UniRule"/>
</dbReference>
<dbReference type="GO" id="GO:0012505">
    <property type="term" value="C:endomembrane system"/>
    <property type="evidence" value="ECO:0007669"/>
    <property type="project" value="UniProtKB-SubCell"/>
</dbReference>
<dbReference type="InterPro" id="IPR059000">
    <property type="entry name" value="ATPase_P-type_domA"/>
</dbReference>
<dbReference type="SFLD" id="SFLDG00002">
    <property type="entry name" value="C1.7:_P-type_atpase_like"/>
    <property type="match status" value="1"/>
</dbReference>
<evidence type="ECO:0000256" key="17">
    <source>
        <dbReference type="ARBA" id="ARBA00047424"/>
    </source>
</evidence>
<dbReference type="Gene3D" id="2.70.150.10">
    <property type="entry name" value="Calcium-transporting ATPase, cytoplasmic transduction domain A"/>
    <property type="match status" value="1"/>
</dbReference>
<evidence type="ECO:0000256" key="5">
    <source>
        <dbReference type="ARBA" id="ARBA00022723"/>
    </source>
</evidence>
<dbReference type="InterPro" id="IPR044492">
    <property type="entry name" value="P_typ_ATPase_HD_dom"/>
</dbReference>
<dbReference type="PROSITE" id="PS01047">
    <property type="entry name" value="HMA_1"/>
    <property type="match status" value="2"/>
</dbReference>
<dbReference type="SUPFAM" id="SSF56784">
    <property type="entry name" value="HAD-like"/>
    <property type="match status" value="1"/>
</dbReference>
<feature type="transmembrane region" description="Helical" evidence="18">
    <location>
        <begin position="189"/>
        <end position="210"/>
    </location>
</feature>
<evidence type="ECO:0000256" key="7">
    <source>
        <dbReference type="ARBA" id="ARBA00022741"/>
    </source>
</evidence>
<evidence type="ECO:0000313" key="21">
    <source>
        <dbReference type="Proteomes" id="UP000243679"/>
    </source>
</evidence>
<dbReference type="Gene3D" id="3.30.70.100">
    <property type="match status" value="2"/>
</dbReference>
<keyword evidence="4 18" id="KW-0812">Transmembrane</keyword>
<gene>
    <name evidence="20" type="ORF">TAO_0089</name>
</gene>
<dbReference type="InterPro" id="IPR036412">
    <property type="entry name" value="HAD-like_sf"/>
</dbReference>
<feature type="transmembrane region" description="Helical" evidence="18">
    <location>
        <begin position="790"/>
        <end position="810"/>
    </location>
</feature>
<dbReference type="Pfam" id="PF00403">
    <property type="entry name" value="HMA"/>
    <property type="match status" value="2"/>
</dbReference>
<dbReference type="Proteomes" id="UP000243679">
    <property type="component" value="Chromosome"/>
</dbReference>
<evidence type="ECO:0000256" key="9">
    <source>
        <dbReference type="ARBA" id="ARBA00022840"/>
    </source>
</evidence>
<dbReference type="CDD" id="cd02094">
    <property type="entry name" value="P-type_ATPase_Cu-like"/>
    <property type="match status" value="1"/>
</dbReference>
<comment type="catalytic activity">
    <reaction evidence="17">
        <text>Cu(2+)(in) + ATP + H2O = Cu(2+)(out) + ADP + phosphate + H(+)</text>
        <dbReference type="Rhea" id="RHEA:10376"/>
        <dbReference type="ChEBI" id="CHEBI:15377"/>
        <dbReference type="ChEBI" id="CHEBI:15378"/>
        <dbReference type="ChEBI" id="CHEBI:29036"/>
        <dbReference type="ChEBI" id="CHEBI:30616"/>
        <dbReference type="ChEBI" id="CHEBI:43474"/>
        <dbReference type="ChEBI" id="CHEBI:456216"/>
        <dbReference type="EC" id="7.2.2.9"/>
    </reaction>
</comment>
<dbReference type="SUPFAM" id="SSF55008">
    <property type="entry name" value="HMA, heavy metal-associated domain"/>
    <property type="match status" value="2"/>
</dbReference>
<dbReference type="InterPro" id="IPR023299">
    <property type="entry name" value="ATPase_P-typ_cyto_dom_N"/>
</dbReference>
<dbReference type="PRINTS" id="PR00943">
    <property type="entry name" value="CUATPASE"/>
</dbReference>
<dbReference type="GO" id="GO:0005886">
    <property type="term" value="C:plasma membrane"/>
    <property type="evidence" value="ECO:0007669"/>
    <property type="project" value="UniProtKB-SubCell"/>
</dbReference>
<dbReference type="PANTHER" id="PTHR43520:SF8">
    <property type="entry name" value="P-TYPE CU(+) TRANSPORTER"/>
    <property type="match status" value="1"/>
</dbReference>
<comment type="subcellular location">
    <subcellularLocation>
        <location evidence="18">Cell membrane</location>
    </subcellularLocation>
    <subcellularLocation>
        <location evidence="1">Endomembrane system</location>
        <topology evidence="1">Multi-pass membrane protein</topology>
    </subcellularLocation>
</comment>
<dbReference type="OrthoDB" id="9814270at2"/>
<evidence type="ECO:0000256" key="10">
    <source>
        <dbReference type="ARBA" id="ARBA00022842"/>
    </source>
</evidence>
<organism evidence="20 21">
    <name type="scientific">Candidatus Nitrosoglobus terrae</name>
    <dbReference type="NCBI Taxonomy" id="1630141"/>
    <lineage>
        <taxon>Bacteria</taxon>
        <taxon>Pseudomonadati</taxon>
        <taxon>Pseudomonadota</taxon>
        <taxon>Gammaproteobacteria</taxon>
        <taxon>Chromatiales</taxon>
        <taxon>Chromatiaceae</taxon>
        <taxon>Candidatus Nitrosoglobus</taxon>
    </lineage>
</organism>
<protein>
    <recommendedName>
        <fullName evidence="16">P-type Cu(2+) transporter</fullName>
        <ecNumber evidence="16">7.2.2.9</ecNumber>
    </recommendedName>
</protein>
<comment type="similarity">
    <text evidence="2 18">Belongs to the cation transport ATPase (P-type) (TC 3.A.3) family. Type IB subfamily.</text>
</comment>
<dbReference type="Gene3D" id="3.40.1110.10">
    <property type="entry name" value="Calcium-transporting ATPase, cytoplasmic domain N"/>
    <property type="match status" value="1"/>
</dbReference>
<feature type="domain" description="HMA" evidence="19">
    <location>
        <begin position="26"/>
        <end position="92"/>
    </location>
</feature>
<keyword evidence="13" id="KW-0186">Copper</keyword>
<reference evidence="20 21" key="1">
    <citation type="journal article" date="2017" name="ISME J.">
        <title>An acid-tolerant ammonia-oxidizing ?-proteobacterium from soil.</title>
        <authorList>
            <person name="Hayatsu M."/>
            <person name="Tago K."/>
            <person name="Uchiyama I."/>
            <person name="Toyoda A."/>
            <person name="Wang Y."/>
            <person name="Shimomura Y."/>
            <person name="Okubo T."/>
            <person name="Kurisu F."/>
            <person name="Hirono Y."/>
            <person name="Nonaka K."/>
            <person name="Akiyama H."/>
            <person name="Itoh T."/>
            <person name="Takami H."/>
        </authorList>
    </citation>
    <scope>NUCLEOTIDE SEQUENCE [LARGE SCALE GENOMIC DNA]</scope>
    <source>
        <strain evidence="20 21">TAO100</strain>
    </source>
</reference>
<dbReference type="InterPro" id="IPR001757">
    <property type="entry name" value="P_typ_ATPase"/>
</dbReference>
<evidence type="ECO:0000256" key="1">
    <source>
        <dbReference type="ARBA" id="ARBA00004127"/>
    </source>
</evidence>
<dbReference type="SFLD" id="SFLDF00027">
    <property type="entry name" value="p-type_atpase"/>
    <property type="match status" value="1"/>
</dbReference>
<dbReference type="NCBIfam" id="TIGR01494">
    <property type="entry name" value="ATPase_P-type"/>
    <property type="match status" value="1"/>
</dbReference>
<dbReference type="CDD" id="cd00371">
    <property type="entry name" value="HMA"/>
    <property type="match status" value="2"/>
</dbReference>
<keyword evidence="8" id="KW-0187">Copper transport</keyword>
<keyword evidence="18" id="KW-1003">Cell membrane</keyword>
<keyword evidence="11" id="KW-1278">Translocase</keyword>
<keyword evidence="14" id="KW-0406">Ion transport</keyword>
<dbReference type="InterPro" id="IPR023214">
    <property type="entry name" value="HAD_sf"/>
</dbReference>
<feature type="transmembrane region" description="Helical" evidence="18">
    <location>
        <begin position="460"/>
        <end position="481"/>
    </location>
</feature>
<evidence type="ECO:0000256" key="12">
    <source>
        <dbReference type="ARBA" id="ARBA00022989"/>
    </source>
</evidence>
<feature type="transmembrane region" description="Helical" evidence="18">
    <location>
        <begin position="273"/>
        <end position="289"/>
    </location>
</feature>
<evidence type="ECO:0000256" key="4">
    <source>
        <dbReference type="ARBA" id="ARBA00022692"/>
    </source>
</evidence>
<keyword evidence="9 18" id="KW-0067">ATP-binding</keyword>
<dbReference type="PRINTS" id="PR00942">
    <property type="entry name" value="CUATPASEI"/>
</dbReference>
<keyword evidence="5 18" id="KW-0479">Metal-binding</keyword>
<dbReference type="InterPro" id="IPR018303">
    <property type="entry name" value="ATPase_P-typ_P_site"/>
</dbReference>
<dbReference type="NCBIfam" id="TIGR01525">
    <property type="entry name" value="ATPase-IB_hvy"/>
    <property type="match status" value="1"/>
</dbReference>
<evidence type="ECO:0000256" key="6">
    <source>
        <dbReference type="ARBA" id="ARBA00022737"/>
    </source>
</evidence>
<evidence type="ECO:0000256" key="3">
    <source>
        <dbReference type="ARBA" id="ARBA00022448"/>
    </source>
</evidence>
<keyword evidence="21" id="KW-1185">Reference proteome</keyword>
<dbReference type="PRINTS" id="PR00119">
    <property type="entry name" value="CATATPASE"/>
</dbReference>
<feature type="transmembrane region" description="Helical" evidence="18">
    <location>
        <begin position="767"/>
        <end position="784"/>
    </location>
</feature>
<feature type="transmembrane region" description="Helical" evidence="18">
    <location>
        <begin position="429"/>
        <end position="448"/>
    </location>
</feature>
<dbReference type="GO" id="GO:0055070">
    <property type="term" value="P:copper ion homeostasis"/>
    <property type="evidence" value="ECO:0007669"/>
    <property type="project" value="TreeGrafter"/>
</dbReference>
<dbReference type="InterPro" id="IPR008250">
    <property type="entry name" value="ATPase_P-typ_transduc_dom_A_sf"/>
</dbReference>
<feature type="transmembrane region" description="Helical" evidence="18">
    <location>
        <begin position="249"/>
        <end position="267"/>
    </location>
</feature>
<name>A0A1Q2SK08_9GAMM</name>
<accession>A0A1Q2SK08</accession>
<dbReference type="EMBL" id="AP014836">
    <property type="protein sequence ID" value="BAW79459.1"/>
    <property type="molecule type" value="Genomic_DNA"/>
</dbReference>
<dbReference type="GO" id="GO:0016887">
    <property type="term" value="F:ATP hydrolysis activity"/>
    <property type="evidence" value="ECO:0007669"/>
    <property type="project" value="InterPro"/>
</dbReference>
<evidence type="ECO:0000259" key="19">
    <source>
        <dbReference type="PROSITE" id="PS50846"/>
    </source>
</evidence>
<evidence type="ECO:0000256" key="16">
    <source>
        <dbReference type="ARBA" id="ARBA00038904"/>
    </source>
</evidence>
<dbReference type="Pfam" id="PF00702">
    <property type="entry name" value="Hydrolase"/>
    <property type="match status" value="1"/>
</dbReference>
<sequence>MPKTSALNAIKTPISQDSAKLEEKIQTLTLPIKGMTCASCSNRLERVLSKQFGIIQSQVNLALEQAHIHFNPKLISTQAIYQLITQAGFTVPMETLDFNIDGMTCTACTVRLEKVLDRLSGVSKVAIHLATEKAMITAPTGVLSSDTVITAVQQAGFTAKPLLSVADREAQEKAQTSAKDRYELRQLQLAALLTFPLTLPMLMMPFGIHIDLAPWIQFLLATPVQFWIGRHFYVGAYKSLRGGIGNMDVLVSLGTSAAWGLSTWNILISSNDYLYFEASAMVITLVLLGRRLEGRAKRSAASAIRALMALRPATAQIERAGKIITIPAEQVVTDDIVLVRPGEHIPVDGVIIEGSSQLDESMITGESLPVARGKGEAITGGSVNGEGLLRIQATTVGAESTLARIIQLVENAQSSKAPVQKLVDQVTHIFVPVVVTIAFLTFAGWWLLEGSTETAFKAAISVLVIACPCALGLATPTALMVGTGTAARHGILIRDAIALERAQNSDTVVFDKTGTLTEGQPAVDLVLPVEDSAETLLQLVASAQQGSEHPLAKAVLAKAQGMALSPPQNFRNFPGKGFSTQIQERTILVGNRRLMEENQIDISLLQAQAATFEKTGHTIIWVAEINSPSRLLGILTATDPIKAVTSQAISSLQSRGLTVVMLTGDNSGAAQAVADKIGIKQVIAEVLPEDKTNQIQTLQAQGRRVIMVGDGVNDAPALATADVGMAMGTGTDVAMETAGIILMRGDPSLVTAALSISRATYQKIRQNLFWAFVYNILAIPLAAFGMLNPVVAGAAMAMSSVSVVSNSLLLRRWQPKLI</sequence>
<dbReference type="FunFam" id="3.30.70.100:FF:000001">
    <property type="entry name" value="ATPase copper transporting beta"/>
    <property type="match status" value="1"/>
</dbReference>
<dbReference type="Pfam" id="PF00122">
    <property type="entry name" value="E1-E2_ATPase"/>
    <property type="match status" value="1"/>
</dbReference>
<evidence type="ECO:0000256" key="2">
    <source>
        <dbReference type="ARBA" id="ARBA00006024"/>
    </source>
</evidence>
<keyword evidence="6" id="KW-0677">Repeat</keyword>
<dbReference type="SUPFAM" id="SSF81653">
    <property type="entry name" value="Calcium ATPase, transduction domain A"/>
    <property type="match status" value="1"/>
</dbReference>
<evidence type="ECO:0000256" key="8">
    <source>
        <dbReference type="ARBA" id="ARBA00022796"/>
    </source>
</evidence>
<dbReference type="PROSITE" id="PS00154">
    <property type="entry name" value="ATPASE_E1_E2"/>
    <property type="match status" value="1"/>
</dbReference>
<keyword evidence="12 18" id="KW-1133">Transmembrane helix</keyword>
<dbReference type="AlphaFoldDB" id="A0A1Q2SK08"/>
<dbReference type="PROSITE" id="PS50846">
    <property type="entry name" value="HMA_2"/>
    <property type="match status" value="2"/>
</dbReference>
<keyword evidence="7 18" id="KW-0547">Nucleotide-binding</keyword>
<feature type="domain" description="HMA" evidence="19">
    <location>
        <begin position="94"/>
        <end position="160"/>
    </location>
</feature>